<reference evidence="1 2" key="1">
    <citation type="journal article" date="2020" name="Cell">
        <title>Large-Scale Comparative Analyses of Tick Genomes Elucidate Their Genetic Diversity and Vector Capacities.</title>
        <authorList>
            <consortium name="Tick Genome and Microbiome Consortium (TIGMIC)"/>
            <person name="Jia N."/>
            <person name="Wang J."/>
            <person name="Shi W."/>
            <person name="Du L."/>
            <person name="Sun Y."/>
            <person name="Zhan W."/>
            <person name="Jiang J.F."/>
            <person name="Wang Q."/>
            <person name="Zhang B."/>
            <person name="Ji P."/>
            <person name="Bell-Sakyi L."/>
            <person name="Cui X.M."/>
            <person name="Yuan T.T."/>
            <person name="Jiang B.G."/>
            <person name="Yang W.F."/>
            <person name="Lam T.T."/>
            <person name="Chang Q.C."/>
            <person name="Ding S.J."/>
            <person name="Wang X.J."/>
            <person name="Zhu J.G."/>
            <person name="Ruan X.D."/>
            <person name="Zhao L."/>
            <person name="Wei J.T."/>
            <person name="Ye R.Z."/>
            <person name="Que T.C."/>
            <person name="Du C.H."/>
            <person name="Zhou Y.H."/>
            <person name="Cheng J.X."/>
            <person name="Dai P.F."/>
            <person name="Guo W.B."/>
            <person name="Han X.H."/>
            <person name="Huang E.J."/>
            <person name="Li L.F."/>
            <person name="Wei W."/>
            <person name="Gao Y.C."/>
            <person name="Liu J.Z."/>
            <person name="Shao H.Z."/>
            <person name="Wang X."/>
            <person name="Wang C.C."/>
            <person name="Yang T.C."/>
            <person name="Huo Q.B."/>
            <person name="Li W."/>
            <person name="Chen H.Y."/>
            <person name="Chen S.E."/>
            <person name="Zhou L.G."/>
            <person name="Ni X.B."/>
            <person name="Tian J.H."/>
            <person name="Sheng Y."/>
            <person name="Liu T."/>
            <person name="Pan Y.S."/>
            <person name="Xia L.Y."/>
            <person name="Li J."/>
            <person name="Zhao F."/>
            <person name="Cao W.C."/>
        </authorList>
    </citation>
    <scope>NUCLEOTIDE SEQUENCE [LARGE SCALE GENOMIC DNA]</scope>
    <source>
        <strain evidence="1">Iper-2018</strain>
    </source>
</reference>
<proteinExistence type="predicted"/>
<evidence type="ECO:0000313" key="1">
    <source>
        <dbReference type="EMBL" id="KAG0435103.1"/>
    </source>
</evidence>
<comment type="caution">
    <text evidence="1">The sequence shown here is derived from an EMBL/GenBank/DDBJ whole genome shotgun (WGS) entry which is preliminary data.</text>
</comment>
<accession>A0AC60QMN2</accession>
<gene>
    <name evidence="1" type="ORF">HPB47_018683</name>
</gene>
<sequence length="131" mass="14095">MHFYDVDVKVTWKAWGDNIVNQDIRQSIAVKNLAIALWGSSVLLQRTVTEVASNASLNKDSGLPLTPKKVAFLRGPKEGPSQTTSPKEQERTPSSSACLSGRGRALPTPASTSSRKPGQPDEAYSPASQQC</sequence>
<evidence type="ECO:0000313" key="2">
    <source>
        <dbReference type="Proteomes" id="UP000805193"/>
    </source>
</evidence>
<organism evidence="1 2">
    <name type="scientific">Ixodes persulcatus</name>
    <name type="common">Taiga tick</name>
    <dbReference type="NCBI Taxonomy" id="34615"/>
    <lineage>
        <taxon>Eukaryota</taxon>
        <taxon>Metazoa</taxon>
        <taxon>Ecdysozoa</taxon>
        <taxon>Arthropoda</taxon>
        <taxon>Chelicerata</taxon>
        <taxon>Arachnida</taxon>
        <taxon>Acari</taxon>
        <taxon>Parasitiformes</taxon>
        <taxon>Ixodida</taxon>
        <taxon>Ixodoidea</taxon>
        <taxon>Ixodidae</taxon>
        <taxon>Ixodinae</taxon>
        <taxon>Ixodes</taxon>
    </lineage>
</organism>
<keyword evidence="2" id="KW-1185">Reference proteome</keyword>
<name>A0AC60QMN2_IXOPE</name>
<dbReference type="EMBL" id="JABSTQ010007917">
    <property type="protein sequence ID" value="KAG0435103.1"/>
    <property type="molecule type" value="Genomic_DNA"/>
</dbReference>
<dbReference type="Proteomes" id="UP000805193">
    <property type="component" value="Unassembled WGS sequence"/>
</dbReference>
<protein>
    <submittedName>
        <fullName evidence="1">Uncharacterized protein</fullName>
    </submittedName>
</protein>